<dbReference type="KEGG" id="mlr:MELLADRAFT_124264"/>
<evidence type="ECO:0000256" key="1">
    <source>
        <dbReference type="SAM" id="SignalP"/>
    </source>
</evidence>
<organism evidence="3">
    <name type="scientific">Melampsora larici-populina (strain 98AG31 / pathotype 3-4-7)</name>
    <name type="common">Poplar leaf rust fungus</name>
    <dbReference type="NCBI Taxonomy" id="747676"/>
    <lineage>
        <taxon>Eukaryota</taxon>
        <taxon>Fungi</taxon>
        <taxon>Dikarya</taxon>
        <taxon>Basidiomycota</taxon>
        <taxon>Pucciniomycotina</taxon>
        <taxon>Pucciniomycetes</taxon>
        <taxon>Pucciniales</taxon>
        <taxon>Melampsoraceae</taxon>
        <taxon>Melampsora</taxon>
    </lineage>
</organism>
<gene>
    <name evidence="2" type="ORF">MELLADRAFT_124264</name>
</gene>
<dbReference type="GeneID" id="18926711"/>
<dbReference type="RefSeq" id="XP_007407778.1">
    <property type="nucleotide sequence ID" value="XM_007407716.1"/>
</dbReference>
<protein>
    <submittedName>
        <fullName evidence="2">Secreted protein</fullName>
    </submittedName>
</protein>
<evidence type="ECO:0000313" key="3">
    <source>
        <dbReference type="Proteomes" id="UP000001072"/>
    </source>
</evidence>
<feature type="chain" id="PRO_5003315145" evidence="1">
    <location>
        <begin position="25"/>
        <end position="89"/>
    </location>
</feature>
<dbReference type="EMBL" id="GL883099">
    <property type="protein sequence ID" value="EGG08804.1"/>
    <property type="molecule type" value="Genomic_DNA"/>
</dbReference>
<evidence type="ECO:0000313" key="2">
    <source>
        <dbReference type="EMBL" id="EGG08804.1"/>
    </source>
</evidence>
<accession>F4RFG5</accession>
<dbReference type="AlphaFoldDB" id="F4RFG5"/>
<reference evidence="3" key="1">
    <citation type="journal article" date="2011" name="Proc. Natl. Acad. Sci. U.S.A.">
        <title>Obligate biotrophy features unraveled by the genomic analysis of rust fungi.</title>
        <authorList>
            <person name="Duplessis S."/>
            <person name="Cuomo C.A."/>
            <person name="Lin Y.-C."/>
            <person name="Aerts A."/>
            <person name="Tisserant E."/>
            <person name="Veneault-Fourrey C."/>
            <person name="Joly D.L."/>
            <person name="Hacquard S."/>
            <person name="Amselem J."/>
            <person name="Cantarel B.L."/>
            <person name="Chiu R."/>
            <person name="Coutinho P.M."/>
            <person name="Feau N."/>
            <person name="Field M."/>
            <person name="Frey P."/>
            <person name="Gelhaye E."/>
            <person name="Goldberg J."/>
            <person name="Grabherr M.G."/>
            <person name="Kodira C.D."/>
            <person name="Kohler A."/>
            <person name="Kuees U."/>
            <person name="Lindquist E.A."/>
            <person name="Lucas S.M."/>
            <person name="Mago R."/>
            <person name="Mauceli E."/>
            <person name="Morin E."/>
            <person name="Murat C."/>
            <person name="Pangilinan J.L."/>
            <person name="Park R."/>
            <person name="Pearson M."/>
            <person name="Quesneville H."/>
            <person name="Rouhier N."/>
            <person name="Sakthikumar S."/>
            <person name="Salamov A.A."/>
            <person name="Schmutz J."/>
            <person name="Selles B."/>
            <person name="Shapiro H."/>
            <person name="Tanguay P."/>
            <person name="Tuskan G.A."/>
            <person name="Henrissat B."/>
            <person name="Van de Peer Y."/>
            <person name="Rouze P."/>
            <person name="Ellis J.G."/>
            <person name="Dodds P.N."/>
            <person name="Schein J.E."/>
            <person name="Zhong S."/>
            <person name="Hamelin R.C."/>
            <person name="Grigoriev I.V."/>
            <person name="Szabo L.J."/>
            <person name="Martin F."/>
        </authorList>
    </citation>
    <scope>NUCLEOTIDE SEQUENCE [LARGE SCALE GENOMIC DNA]</scope>
    <source>
        <strain evidence="3">98AG31 / pathotype 3-4-7</strain>
    </source>
</reference>
<dbReference type="VEuPathDB" id="FungiDB:MELLADRAFT_124264"/>
<feature type="signal peptide" evidence="1">
    <location>
        <begin position="1"/>
        <end position="24"/>
    </location>
</feature>
<dbReference type="Proteomes" id="UP000001072">
    <property type="component" value="Unassembled WGS sequence"/>
</dbReference>
<proteinExistence type="predicted"/>
<keyword evidence="3" id="KW-1185">Reference proteome</keyword>
<sequence length="89" mass="9760">MIGIQRKIVLLCLILSISMIPMMCEIVEDAEGAVEFSMCRKSRTSLEQDDGGRNARGEEDFCTSYSCETSVKCEMAGCGICGSNNYCLN</sequence>
<name>F4RFG5_MELLP</name>
<dbReference type="InParanoid" id="F4RFG5"/>
<dbReference type="HOGENOM" id="CLU_183185_0_0_1"/>
<keyword evidence="1" id="KW-0732">Signal</keyword>